<keyword evidence="2" id="KW-1185">Reference proteome</keyword>
<evidence type="ECO:0000313" key="1">
    <source>
        <dbReference type="EMBL" id="MCW3788297.1"/>
    </source>
</evidence>
<reference evidence="1" key="1">
    <citation type="submission" date="2022-10" db="EMBL/GenBank/DDBJ databases">
        <authorList>
            <person name="Yu W.X."/>
        </authorList>
    </citation>
    <scope>NUCLEOTIDE SEQUENCE</scope>
    <source>
        <strain evidence="1">AAT</strain>
    </source>
</reference>
<sequence length="355" mass="41797">MKKSTLLSKLKFVIDKQIGLELYFLYRPKSQDNIEILRANLEGTVTQTKLEQDFITKIKSQIFNQDNEGKEIPTGIDWQLKHINEIDELKNVYYHFPNKESEDDSYHIPVEFEEMKTLQDKKYEDFSLFDFSKHLLDDVFAFLIRLQIDNEQVILYKNKYPFDILSRSTVLKLLSHEVGHRTKFELEDAPLLQISDKFDFIFIDDSYIILNVRLLESKFGFNERYLTKGAESLNFIKSKNILVDTKVLDDLVTKVSFAKKLMKVSADNEVLKTPIAEMKSFLDEFKTKDGKYSLAKRIKYIPKQNKFEVKTKVAADDFVRLLNDQYLISLLTKKPYIAEVQKDFENVDDKKKETK</sequence>
<dbReference type="Proteomes" id="UP001209229">
    <property type="component" value="Unassembled WGS sequence"/>
</dbReference>
<organism evidence="1 2">
    <name type="scientific">Plebeiibacterium sediminum</name>
    <dbReference type="NCBI Taxonomy" id="2992112"/>
    <lineage>
        <taxon>Bacteria</taxon>
        <taxon>Pseudomonadati</taxon>
        <taxon>Bacteroidota</taxon>
        <taxon>Bacteroidia</taxon>
        <taxon>Marinilabiliales</taxon>
        <taxon>Marinilabiliaceae</taxon>
        <taxon>Plebeiibacterium</taxon>
    </lineage>
</organism>
<dbReference type="RefSeq" id="WP_301191858.1">
    <property type="nucleotide sequence ID" value="NZ_JAPDPJ010000049.1"/>
</dbReference>
<name>A0AAE3SGN6_9BACT</name>
<dbReference type="AlphaFoldDB" id="A0AAE3SGN6"/>
<accession>A0AAE3SGN6</accession>
<comment type="caution">
    <text evidence="1">The sequence shown here is derived from an EMBL/GenBank/DDBJ whole genome shotgun (WGS) entry which is preliminary data.</text>
</comment>
<proteinExistence type="predicted"/>
<dbReference type="InterPro" id="IPR032359">
    <property type="entry name" value="KwaB-like"/>
</dbReference>
<dbReference type="Pfam" id="PF16162">
    <property type="entry name" value="KwaB"/>
    <property type="match status" value="1"/>
</dbReference>
<gene>
    <name evidence="1" type="ORF">OM075_17645</name>
</gene>
<protein>
    <submittedName>
        <fullName evidence="1">DUF4868 domain-containing protein</fullName>
    </submittedName>
</protein>
<dbReference type="EMBL" id="JAPDPJ010000049">
    <property type="protein sequence ID" value="MCW3788297.1"/>
    <property type="molecule type" value="Genomic_DNA"/>
</dbReference>
<evidence type="ECO:0000313" key="2">
    <source>
        <dbReference type="Proteomes" id="UP001209229"/>
    </source>
</evidence>